<evidence type="ECO:0000313" key="2">
    <source>
        <dbReference type="EMBL" id="RMX60566.1"/>
    </source>
</evidence>
<dbReference type="InterPro" id="IPR040676">
    <property type="entry name" value="DUF5641"/>
</dbReference>
<dbReference type="PANTHER" id="PTHR47331">
    <property type="entry name" value="PHD-TYPE DOMAIN-CONTAINING PROTEIN"/>
    <property type="match status" value="1"/>
</dbReference>
<dbReference type="Proteomes" id="UP000275408">
    <property type="component" value="Unassembled WGS sequence"/>
</dbReference>
<keyword evidence="3" id="KW-1185">Reference proteome</keyword>
<protein>
    <recommendedName>
        <fullName evidence="1">DUF5641 domain-containing protein</fullName>
    </recommendedName>
</protein>
<name>A0A3M6V3Q4_POCDA</name>
<dbReference type="PANTHER" id="PTHR47331:SF2">
    <property type="match status" value="1"/>
</dbReference>
<gene>
    <name evidence="2" type="ORF">pdam_00001472</name>
</gene>
<proteinExistence type="predicted"/>
<accession>A0A3M6V3Q4</accession>
<evidence type="ECO:0000313" key="3">
    <source>
        <dbReference type="Proteomes" id="UP000275408"/>
    </source>
</evidence>
<feature type="domain" description="DUF5641" evidence="1">
    <location>
        <begin position="23"/>
        <end position="102"/>
    </location>
</feature>
<dbReference type="Pfam" id="PF18701">
    <property type="entry name" value="DUF5641"/>
    <property type="match status" value="1"/>
</dbReference>
<evidence type="ECO:0000259" key="1">
    <source>
        <dbReference type="Pfam" id="PF18701"/>
    </source>
</evidence>
<organism evidence="2 3">
    <name type="scientific">Pocillopora damicornis</name>
    <name type="common">Cauliflower coral</name>
    <name type="synonym">Millepora damicornis</name>
    <dbReference type="NCBI Taxonomy" id="46731"/>
    <lineage>
        <taxon>Eukaryota</taxon>
        <taxon>Metazoa</taxon>
        <taxon>Cnidaria</taxon>
        <taxon>Anthozoa</taxon>
        <taxon>Hexacorallia</taxon>
        <taxon>Scleractinia</taxon>
        <taxon>Astrocoeniina</taxon>
        <taxon>Pocilloporidae</taxon>
        <taxon>Pocillopora</taxon>
    </lineage>
</organism>
<dbReference type="AlphaFoldDB" id="A0A3M6V3Q4"/>
<reference evidence="2 3" key="1">
    <citation type="journal article" date="2018" name="Sci. Rep.">
        <title>Comparative analysis of the Pocillopora damicornis genome highlights role of immune system in coral evolution.</title>
        <authorList>
            <person name="Cunning R."/>
            <person name="Bay R.A."/>
            <person name="Gillette P."/>
            <person name="Baker A.C."/>
            <person name="Traylor-Knowles N."/>
        </authorList>
    </citation>
    <scope>NUCLEOTIDE SEQUENCE [LARGE SCALE GENOMIC DNA]</scope>
    <source>
        <strain evidence="2">RSMAS</strain>
        <tissue evidence="2">Whole animal</tissue>
    </source>
</reference>
<dbReference type="EMBL" id="RCHS01000141">
    <property type="protein sequence ID" value="RMX60566.1"/>
    <property type="molecule type" value="Genomic_DNA"/>
</dbReference>
<comment type="caution">
    <text evidence="2">The sequence shown here is derived from an EMBL/GenBank/DDBJ whole genome shotgun (WGS) entry which is preliminary data.</text>
</comment>
<sequence length="106" mass="11761">MELSGVMVDESSQIFSHMILHFQSFCLECIPALNSCPKWTSEFRDLEVGDIVLVIQPDTPRGRWPLGPIAEVYPGRDGHTRVAKVACGVKTVLRPINKLIPLGIDC</sequence>